<dbReference type="KEGG" id="sti:Sthe_2914"/>
<dbReference type="FunFam" id="3.40.630.30:FF:000047">
    <property type="entry name" value="Acetyltransferase, GNAT family"/>
    <property type="match status" value="1"/>
</dbReference>
<dbReference type="PANTHER" id="PTHR43441">
    <property type="entry name" value="RIBOSOMAL-PROTEIN-SERINE ACETYLTRANSFERASE"/>
    <property type="match status" value="1"/>
</dbReference>
<dbReference type="GO" id="GO:0005737">
    <property type="term" value="C:cytoplasm"/>
    <property type="evidence" value="ECO:0007669"/>
    <property type="project" value="TreeGrafter"/>
</dbReference>
<dbReference type="InterPro" id="IPR016181">
    <property type="entry name" value="Acyl_CoA_acyltransferase"/>
</dbReference>
<dbReference type="EMBL" id="CP001824">
    <property type="protein sequence ID" value="ACZ40321.1"/>
    <property type="molecule type" value="Genomic_DNA"/>
</dbReference>
<feature type="domain" description="N-acetyltransferase" evidence="1">
    <location>
        <begin position="46"/>
        <end position="195"/>
    </location>
</feature>
<dbReference type="STRING" id="479434.Sthe_2914"/>
<name>D1C928_SPHTD</name>
<dbReference type="SUPFAM" id="SSF55729">
    <property type="entry name" value="Acyl-CoA N-acyltransferases (Nat)"/>
    <property type="match status" value="1"/>
</dbReference>
<dbReference type="GO" id="GO:1990189">
    <property type="term" value="F:protein N-terminal-serine acetyltransferase activity"/>
    <property type="evidence" value="ECO:0007669"/>
    <property type="project" value="TreeGrafter"/>
</dbReference>
<proteinExistence type="predicted"/>
<protein>
    <submittedName>
        <fullName evidence="2">GCN5-related N-acetyltransferase</fullName>
    </submittedName>
</protein>
<keyword evidence="2" id="KW-0808">Transferase</keyword>
<dbReference type="AlphaFoldDB" id="D1C928"/>
<reference evidence="3" key="1">
    <citation type="submission" date="2009-11" db="EMBL/GenBank/DDBJ databases">
        <title>The complete chromosome 2 of Sphaerobacter thermophilus DSM 20745.</title>
        <authorList>
            <person name="Lucas S."/>
            <person name="Copeland A."/>
            <person name="Lapidus A."/>
            <person name="Glavina del Rio T."/>
            <person name="Dalin E."/>
            <person name="Tice H."/>
            <person name="Bruce D."/>
            <person name="Goodwin L."/>
            <person name="Pitluck S."/>
            <person name="Kyrpides N."/>
            <person name="Mavromatis K."/>
            <person name="Ivanova N."/>
            <person name="Mikhailova N."/>
            <person name="LaButti K.M."/>
            <person name="Clum A."/>
            <person name="Sun H.I."/>
            <person name="Brettin T."/>
            <person name="Detter J.C."/>
            <person name="Han C."/>
            <person name="Larimer F."/>
            <person name="Land M."/>
            <person name="Hauser L."/>
            <person name="Markowitz V."/>
            <person name="Cheng J.F."/>
            <person name="Hugenholtz P."/>
            <person name="Woyke T."/>
            <person name="Wu D."/>
            <person name="Steenblock K."/>
            <person name="Schneider S."/>
            <person name="Pukall R."/>
            <person name="Goeker M."/>
            <person name="Klenk H.P."/>
            <person name="Eisen J.A."/>
        </authorList>
    </citation>
    <scope>NUCLEOTIDE SEQUENCE [LARGE SCALE GENOMIC DNA]</scope>
    <source>
        <strain evidence="3">ATCC 49802 / DSM 20745 / S 6022</strain>
    </source>
</reference>
<dbReference type="PROSITE" id="PS51186">
    <property type="entry name" value="GNAT"/>
    <property type="match status" value="1"/>
</dbReference>
<organism evidence="2 3">
    <name type="scientific">Sphaerobacter thermophilus (strain ATCC 49802 / DSM 20745 / KCCM 41009 / NCIMB 13125 / S 6022)</name>
    <dbReference type="NCBI Taxonomy" id="479434"/>
    <lineage>
        <taxon>Bacteria</taxon>
        <taxon>Pseudomonadati</taxon>
        <taxon>Thermomicrobiota</taxon>
        <taxon>Thermomicrobia</taxon>
        <taxon>Sphaerobacterales</taxon>
        <taxon>Sphaerobacterineae</taxon>
        <taxon>Sphaerobacteraceae</taxon>
        <taxon>Sphaerobacter</taxon>
    </lineage>
</organism>
<evidence type="ECO:0000313" key="2">
    <source>
        <dbReference type="EMBL" id="ACZ40321.1"/>
    </source>
</evidence>
<evidence type="ECO:0000259" key="1">
    <source>
        <dbReference type="PROSITE" id="PS51186"/>
    </source>
</evidence>
<dbReference type="InterPro" id="IPR000182">
    <property type="entry name" value="GNAT_dom"/>
</dbReference>
<dbReference type="GO" id="GO:0008999">
    <property type="term" value="F:protein-N-terminal-alanine acetyltransferase activity"/>
    <property type="evidence" value="ECO:0007669"/>
    <property type="project" value="TreeGrafter"/>
</dbReference>
<reference evidence="2 3" key="2">
    <citation type="journal article" date="2010" name="Stand. Genomic Sci.">
        <title>Complete genome sequence of Desulfohalobium retbaense type strain (HR(100)).</title>
        <authorList>
            <person name="Spring S."/>
            <person name="Nolan M."/>
            <person name="Lapidus A."/>
            <person name="Glavina Del Rio T."/>
            <person name="Copeland A."/>
            <person name="Tice H."/>
            <person name="Cheng J.F."/>
            <person name="Lucas S."/>
            <person name="Land M."/>
            <person name="Chen F."/>
            <person name="Bruce D."/>
            <person name="Goodwin L."/>
            <person name="Pitluck S."/>
            <person name="Ivanova N."/>
            <person name="Mavromatis K."/>
            <person name="Mikhailova N."/>
            <person name="Pati A."/>
            <person name="Chen A."/>
            <person name="Palaniappan K."/>
            <person name="Hauser L."/>
            <person name="Chang Y.J."/>
            <person name="Jeffries C.D."/>
            <person name="Munk C."/>
            <person name="Kiss H."/>
            <person name="Chain P."/>
            <person name="Han C."/>
            <person name="Brettin T."/>
            <person name="Detter J.C."/>
            <person name="Schuler E."/>
            <person name="Goker M."/>
            <person name="Rohde M."/>
            <person name="Bristow J."/>
            <person name="Eisen J.A."/>
            <person name="Markowitz V."/>
            <person name="Hugenholtz P."/>
            <person name="Kyrpides N.C."/>
            <person name="Klenk H.P."/>
        </authorList>
    </citation>
    <scope>NUCLEOTIDE SEQUENCE [LARGE SCALE GENOMIC DNA]</scope>
    <source>
        <strain evidence="3">ATCC 49802 / DSM 20745 / S 6022</strain>
    </source>
</reference>
<dbReference type="Proteomes" id="UP000002027">
    <property type="component" value="Chromosome 2"/>
</dbReference>
<dbReference type="RefSeq" id="WP_012873357.1">
    <property type="nucleotide sequence ID" value="NC_013524.1"/>
</dbReference>
<dbReference type="InterPro" id="IPR051908">
    <property type="entry name" value="Ribosomal_N-acetyltransferase"/>
</dbReference>
<sequence>MSETLGERRLSGDVVDPLPPGLYPARIPLDGRYARVEPLHPIDHAQELWDASHDGPKDVTDRIWDYLPYGPFPSFDTFRAWLRTCSATADPTFFAIRDGRTGKAAGMASYLNIRPSDGVIEIGHIWLAPSLQRSREATEALYLLIRHAIDDLGYRRVEWKCNALNEPSRRAAVRLGFAYEGTFYRHVIVKGRNRDTAWFSILAEEWSPIRANFEAWLAPENFDADGRQIQSLGAMNRALREGHPR</sequence>
<dbReference type="PANTHER" id="PTHR43441:SF2">
    <property type="entry name" value="FAMILY ACETYLTRANSFERASE, PUTATIVE (AFU_ORTHOLOGUE AFUA_7G00850)-RELATED"/>
    <property type="match status" value="1"/>
</dbReference>
<evidence type="ECO:0000313" key="3">
    <source>
        <dbReference type="Proteomes" id="UP000002027"/>
    </source>
</evidence>
<gene>
    <name evidence="2" type="ordered locus">Sthe_2914</name>
</gene>
<dbReference type="eggNOG" id="COG1670">
    <property type="taxonomic scope" value="Bacteria"/>
</dbReference>
<dbReference type="Gene3D" id="3.40.630.30">
    <property type="match status" value="1"/>
</dbReference>
<dbReference type="HOGENOM" id="CLU_013985_1_2_0"/>
<dbReference type="InParanoid" id="D1C928"/>
<accession>D1C928</accession>
<dbReference type="Pfam" id="PF13302">
    <property type="entry name" value="Acetyltransf_3"/>
    <property type="match status" value="1"/>
</dbReference>
<keyword evidence="3" id="KW-1185">Reference proteome</keyword>